<dbReference type="InterPro" id="IPR027417">
    <property type="entry name" value="P-loop_NTPase"/>
</dbReference>
<dbReference type="RefSeq" id="WP_040372352.1">
    <property type="nucleotide sequence ID" value="NZ_CP068053.1"/>
</dbReference>
<dbReference type="GO" id="GO:0005524">
    <property type="term" value="F:ATP binding"/>
    <property type="evidence" value="ECO:0007669"/>
    <property type="project" value="TreeGrafter"/>
</dbReference>
<dbReference type="PANTHER" id="PTHR43384">
    <property type="entry name" value="SEPTUM SITE-DETERMINING PROTEIN MIND HOMOLOG, CHLOROPLASTIC-RELATED"/>
    <property type="match status" value="1"/>
</dbReference>
<dbReference type="Proteomes" id="UP000595254">
    <property type="component" value="Chromosome"/>
</dbReference>
<dbReference type="AlphaFoldDB" id="A0A974NIX9"/>
<proteinExistence type="predicted"/>
<dbReference type="GO" id="GO:0005829">
    <property type="term" value="C:cytosol"/>
    <property type="evidence" value="ECO:0007669"/>
    <property type="project" value="TreeGrafter"/>
</dbReference>
<dbReference type="SUPFAM" id="SSF52172">
    <property type="entry name" value="CheY-like"/>
    <property type="match status" value="1"/>
</dbReference>
<accession>A0A974NIX9</accession>
<reference evidence="2 3" key="1">
    <citation type="submission" date="2021-01" db="EMBL/GenBank/DDBJ databases">
        <title>FDA dAtabase for Regulatory Grade micrObial Sequences (FDA-ARGOS): Supporting development and validation of Infectious Disease Dx tests.</title>
        <authorList>
            <person name="Nelson B."/>
            <person name="Plummer A."/>
            <person name="Tallon L."/>
            <person name="Sadzewicz L."/>
            <person name="Zhao X."/>
            <person name="Boylan J."/>
            <person name="Ott S."/>
            <person name="Bowen H."/>
            <person name="Vavikolanu K."/>
            <person name="Mehta A."/>
            <person name="Aluvathingal J."/>
            <person name="Nadendla S."/>
            <person name="Myers T."/>
            <person name="Yan Y."/>
            <person name="Sichtig H."/>
        </authorList>
    </citation>
    <scope>NUCLEOTIDE SEQUENCE [LARGE SCALE GENOMIC DNA]</scope>
    <source>
        <strain evidence="2 3">FDAARGOS_1161</strain>
    </source>
</reference>
<dbReference type="Pfam" id="PF13614">
    <property type="entry name" value="AAA_31"/>
    <property type="match status" value="1"/>
</dbReference>
<organism evidence="2 3">
    <name type="scientific">Peribacillus psychrosaccharolyticus</name>
    <name type="common">Bacillus psychrosaccharolyticus</name>
    <dbReference type="NCBI Taxonomy" id="1407"/>
    <lineage>
        <taxon>Bacteria</taxon>
        <taxon>Bacillati</taxon>
        <taxon>Bacillota</taxon>
        <taxon>Bacilli</taxon>
        <taxon>Bacillales</taxon>
        <taxon>Bacillaceae</taxon>
        <taxon>Peribacillus</taxon>
    </lineage>
</organism>
<evidence type="ECO:0000259" key="1">
    <source>
        <dbReference type="Pfam" id="PF13614"/>
    </source>
</evidence>
<dbReference type="InterPro" id="IPR011006">
    <property type="entry name" value="CheY-like_superfamily"/>
</dbReference>
<dbReference type="PANTHER" id="PTHR43384:SF13">
    <property type="entry name" value="SLR0110 PROTEIN"/>
    <property type="match status" value="1"/>
</dbReference>
<feature type="domain" description="AAA" evidence="1">
    <location>
        <begin position="130"/>
        <end position="286"/>
    </location>
</feature>
<dbReference type="InterPro" id="IPR025669">
    <property type="entry name" value="AAA_dom"/>
</dbReference>
<name>A0A974NIX9_PERPY</name>
<dbReference type="EMBL" id="CP068053">
    <property type="protein sequence ID" value="QQS98575.1"/>
    <property type="molecule type" value="Genomic_DNA"/>
</dbReference>
<evidence type="ECO:0000313" key="2">
    <source>
        <dbReference type="EMBL" id="QQS98575.1"/>
    </source>
</evidence>
<dbReference type="GO" id="GO:0009898">
    <property type="term" value="C:cytoplasmic side of plasma membrane"/>
    <property type="evidence" value="ECO:0007669"/>
    <property type="project" value="TreeGrafter"/>
</dbReference>
<dbReference type="KEGG" id="ppsr:I6J18_12515"/>
<gene>
    <name evidence="2" type="ORF">I6J18_12515</name>
</gene>
<sequence>MSVYKGLLITKNQELLNDHIQQLISEESIDITVIAEWKRTFHEQQFFHYIFVDIDTIDFPHQQQASSGSILIALTENHEFDLARSWLVAGAKDVIVLPKEASRFKHLISRTREQYQFQKETEHGIGTGEVHAFYSAKGGSGKTLLSAIAAQSLSIHHESKVILIDLNAQFGNIDVIFGVQPFRSYYDLIPVMGEMDIRHIQNVSTIHQETKVTLLTGPANPAKSENLPDELIGKMIRVARNHFDYVILDLPSAMNNMTFTGLNDATHIHYIITPDSLGMRAYQYTEDLFERFQIGRGKDLSLIINRYHAKSELTKKDIEKIVNKESKGKFSADYFAIQPFINMGQSFYKKKKDKGNTKVSKEMKKYIDELKKG</sequence>
<dbReference type="GO" id="GO:0051782">
    <property type="term" value="P:negative regulation of cell division"/>
    <property type="evidence" value="ECO:0007669"/>
    <property type="project" value="TreeGrafter"/>
</dbReference>
<protein>
    <submittedName>
        <fullName evidence="2">AAA family ATPase</fullName>
    </submittedName>
</protein>
<dbReference type="GO" id="GO:0016887">
    <property type="term" value="F:ATP hydrolysis activity"/>
    <property type="evidence" value="ECO:0007669"/>
    <property type="project" value="TreeGrafter"/>
</dbReference>
<dbReference type="Gene3D" id="3.40.50.300">
    <property type="entry name" value="P-loop containing nucleotide triphosphate hydrolases"/>
    <property type="match status" value="1"/>
</dbReference>
<dbReference type="SUPFAM" id="SSF52540">
    <property type="entry name" value="P-loop containing nucleoside triphosphate hydrolases"/>
    <property type="match status" value="1"/>
</dbReference>
<dbReference type="InterPro" id="IPR050625">
    <property type="entry name" value="ParA/MinD_ATPase"/>
</dbReference>
<keyword evidence="3" id="KW-1185">Reference proteome</keyword>
<evidence type="ECO:0000313" key="3">
    <source>
        <dbReference type="Proteomes" id="UP000595254"/>
    </source>
</evidence>